<organism evidence="3 4">
    <name type="scientific">Passalora fulva</name>
    <name type="common">Tomato leaf mold</name>
    <name type="synonym">Cladosporium fulvum</name>
    <dbReference type="NCBI Taxonomy" id="5499"/>
    <lineage>
        <taxon>Eukaryota</taxon>
        <taxon>Fungi</taxon>
        <taxon>Dikarya</taxon>
        <taxon>Ascomycota</taxon>
        <taxon>Pezizomycotina</taxon>
        <taxon>Dothideomycetes</taxon>
        <taxon>Dothideomycetidae</taxon>
        <taxon>Mycosphaerellales</taxon>
        <taxon>Mycosphaerellaceae</taxon>
        <taxon>Fulvia</taxon>
    </lineage>
</organism>
<feature type="domain" description="SET" evidence="2">
    <location>
        <begin position="38"/>
        <end position="254"/>
    </location>
</feature>
<dbReference type="Gene3D" id="3.90.1410.10">
    <property type="entry name" value="set domain protein methyltransferase, domain 1"/>
    <property type="match status" value="1"/>
</dbReference>
<dbReference type="RefSeq" id="XP_047769587.1">
    <property type="nucleotide sequence ID" value="XM_047913551.1"/>
</dbReference>
<dbReference type="GeneID" id="71994281"/>
<dbReference type="EMBL" id="CP090175">
    <property type="protein sequence ID" value="UJO25221.1"/>
    <property type="molecule type" value="Genomic_DNA"/>
</dbReference>
<gene>
    <name evidence="3" type="ORF">CLAFUR5_14403</name>
</gene>
<keyword evidence="4" id="KW-1185">Reference proteome</keyword>
<dbReference type="CDD" id="cd19177">
    <property type="entry name" value="SET_SETD4"/>
    <property type="match status" value="1"/>
</dbReference>
<dbReference type="PANTHER" id="PTHR13271:SF137">
    <property type="entry name" value="SET DOMAIN-CONTAINING PROTEIN"/>
    <property type="match status" value="1"/>
</dbReference>
<evidence type="ECO:0000256" key="1">
    <source>
        <dbReference type="SAM" id="MobiDB-lite"/>
    </source>
</evidence>
<dbReference type="PANTHER" id="PTHR13271">
    <property type="entry name" value="UNCHARACTERIZED PUTATIVE METHYLTRANSFERASE"/>
    <property type="match status" value="1"/>
</dbReference>
<evidence type="ECO:0000313" key="4">
    <source>
        <dbReference type="Proteomes" id="UP000756132"/>
    </source>
</evidence>
<proteinExistence type="predicted"/>
<evidence type="ECO:0000313" key="3">
    <source>
        <dbReference type="EMBL" id="UJO25221.1"/>
    </source>
</evidence>
<dbReference type="InterPro" id="IPR001214">
    <property type="entry name" value="SET_dom"/>
</dbReference>
<dbReference type="InterPro" id="IPR046341">
    <property type="entry name" value="SET_dom_sf"/>
</dbReference>
<dbReference type="AlphaFoldDB" id="A0A9Q8PMF4"/>
<evidence type="ECO:0000259" key="2">
    <source>
        <dbReference type="PROSITE" id="PS50280"/>
    </source>
</evidence>
<accession>A0A9Q8PMF4</accession>
<dbReference type="InterPro" id="IPR044429">
    <property type="entry name" value="SETD4_SET"/>
</dbReference>
<dbReference type="GO" id="GO:0016279">
    <property type="term" value="F:protein-lysine N-methyltransferase activity"/>
    <property type="evidence" value="ECO:0007669"/>
    <property type="project" value="InterPro"/>
</dbReference>
<reference evidence="3" key="1">
    <citation type="submission" date="2021-12" db="EMBL/GenBank/DDBJ databases">
        <authorList>
            <person name="Zaccaron A."/>
            <person name="Stergiopoulos I."/>
        </authorList>
    </citation>
    <scope>NUCLEOTIDE SEQUENCE</scope>
    <source>
        <strain evidence="3">Race5_Kim</strain>
    </source>
</reference>
<feature type="compositionally biased region" description="Basic and acidic residues" evidence="1">
    <location>
        <begin position="15"/>
        <end position="32"/>
    </location>
</feature>
<dbReference type="Proteomes" id="UP000756132">
    <property type="component" value="Chromosome 13"/>
</dbReference>
<protein>
    <submittedName>
        <fullName evidence="3">SET domain-containing protein 4</fullName>
    </submittedName>
</protein>
<reference evidence="3" key="2">
    <citation type="journal article" date="2022" name="Microb. Genom.">
        <title>A chromosome-scale genome assembly of the tomato pathogen Cladosporium fulvum reveals a compartmentalized genome architecture and the presence of a dispensable chromosome.</title>
        <authorList>
            <person name="Zaccaron A.Z."/>
            <person name="Chen L.H."/>
            <person name="Samaras A."/>
            <person name="Stergiopoulos I."/>
        </authorList>
    </citation>
    <scope>NUCLEOTIDE SEQUENCE</scope>
    <source>
        <strain evidence="3">Race5_Kim</strain>
    </source>
</reference>
<dbReference type="PROSITE" id="PS50280">
    <property type="entry name" value="SET"/>
    <property type="match status" value="1"/>
</dbReference>
<dbReference type="InterPro" id="IPR050600">
    <property type="entry name" value="SETD3_SETD6_MTase"/>
</dbReference>
<dbReference type="Pfam" id="PF00856">
    <property type="entry name" value="SET"/>
    <property type="match status" value="1"/>
</dbReference>
<dbReference type="OMA" id="ISHMKDE"/>
<sequence>MSNTAASKKRKRESKQKPTEMPEVPDKHSLFTQWSRDRGVEINNVKAAALPGRGIGLVTTSKIESGDRMMFVPEKAMFKPDANVFGKNTSKEWHRKASPQAQLAVSIAQECSKEDSPILTWKATWPTFGDIKASMPLFWSEELRCHLPHSVQQPLERQIADFEKDKAVLKEFDDLTDGWAGEPFEYYWAIVNSRSFHFKPAGARPGFMVLCPFIDYMNHGPDKTGVVVRQTQRGYEVHADRDYGVGEEILATYGAHPNDKLLVHYGFVNSSEPGQPTDDDIRLDHIVLPDMPETTREALQDVGFLGGYALLPGTNELCFKTEVAVRAILLTANEWEYFIANGEDLSGDQSGKAREWLIPRMQVYRKTAVSRLEELDELEVRSGEQEALRLLKVRWRQIRDAVDAFLAAE</sequence>
<dbReference type="OrthoDB" id="341421at2759"/>
<name>A0A9Q8PMF4_PASFU</name>
<feature type="region of interest" description="Disordered" evidence="1">
    <location>
        <begin position="1"/>
        <end position="32"/>
    </location>
</feature>
<dbReference type="KEGG" id="ffu:CLAFUR5_14403"/>
<dbReference type="SUPFAM" id="SSF82199">
    <property type="entry name" value="SET domain"/>
    <property type="match status" value="1"/>
</dbReference>